<comment type="caution">
    <text evidence="1">The sequence shown here is derived from an EMBL/GenBank/DDBJ whole genome shotgun (WGS) entry which is preliminary data.</text>
</comment>
<evidence type="ECO:0000313" key="1">
    <source>
        <dbReference type="EMBL" id="KAK6977491.1"/>
    </source>
</evidence>
<sequence length="225" mass="25245">MVFFGNDETDEFADFAQVDIPKAKPQASRSRIPNYSADASDMALRAALHSFRKSRTAEVFGPFHFRKHGAGGIMANEVLDRIADCAHFHKIQTTADLARETDWHRITEDGTQILALITQHRPIPVPAAPTPRPLLPLNTNTPVYSTPKNRKCSKCGLSGHIEMPKIQSPYIWETRIYNGEHATDTYKLSIYVSGLLAAPIQPIYCRPDFSLALPASIRRDYKQNI</sequence>
<organism evidence="1 2">
    <name type="scientific">Favolaschia claudopus</name>
    <dbReference type="NCBI Taxonomy" id="2862362"/>
    <lineage>
        <taxon>Eukaryota</taxon>
        <taxon>Fungi</taxon>
        <taxon>Dikarya</taxon>
        <taxon>Basidiomycota</taxon>
        <taxon>Agaricomycotina</taxon>
        <taxon>Agaricomycetes</taxon>
        <taxon>Agaricomycetidae</taxon>
        <taxon>Agaricales</taxon>
        <taxon>Marasmiineae</taxon>
        <taxon>Mycenaceae</taxon>
        <taxon>Favolaschia</taxon>
    </lineage>
</organism>
<protein>
    <submittedName>
        <fullName evidence="1">Uncharacterized protein</fullName>
    </submittedName>
</protein>
<dbReference type="AlphaFoldDB" id="A0AAV9ZBG6"/>
<keyword evidence="2" id="KW-1185">Reference proteome</keyword>
<evidence type="ECO:0000313" key="2">
    <source>
        <dbReference type="Proteomes" id="UP001362999"/>
    </source>
</evidence>
<dbReference type="Proteomes" id="UP001362999">
    <property type="component" value="Unassembled WGS sequence"/>
</dbReference>
<gene>
    <name evidence="1" type="ORF">R3P38DRAFT_2810042</name>
</gene>
<name>A0AAV9ZBG6_9AGAR</name>
<proteinExistence type="predicted"/>
<dbReference type="EMBL" id="JAWWNJ010000167">
    <property type="protein sequence ID" value="KAK6977491.1"/>
    <property type="molecule type" value="Genomic_DNA"/>
</dbReference>
<reference evidence="1 2" key="1">
    <citation type="journal article" date="2024" name="J Genomics">
        <title>Draft genome sequencing and assembly of Favolaschia claudopus CIRM-BRFM 2984 isolated from oak limbs.</title>
        <authorList>
            <person name="Navarro D."/>
            <person name="Drula E."/>
            <person name="Chaduli D."/>
            <person name="Cazenave R."/>
            <person name="Ahrendt S."/>
            <person name="Wang J."/>
            <person name="Lipzen A."/>
            <person name="Daum C."/>
            <person name="Barry K."/>
            <person name="Grigoriev I.V."/>
            <person name="Favel A."/>
            <person name="Rosso M.N."/>
            <person name="Martin F."/>
        </authorList>
    </citation>
    <scope>NUCLEOTIDE SEQUENCE [LARGE SCALE GENOMIC DNA]</scope>
    <source>
        <strain evidence="1 2">CIRM-BRFM 2984</strain>
    </source>
</reference>
<accession>A0AAV9ZBG6</accession>